<feature type="domain" description="Histidine kinase/HSP90-like ATPase" evidence="3">
    <location>
        <begin position="49"/>
        <end position="146"/>
    </location>
</feature>
<dbReference type="SUPFAM" id="SSF55874">
    <property type="entry name" value="ATPase domain of HSP90 chaperone/DNA topoisomerase II/histidine kinase"/>
    <property type="match status" value="1"/>
</dbReference>
<dbReference type="InterPro" id="IPR003594">
    <property type="entry name" value="HATPase_dom"/>
</dbReference>
<reference evidence="5" key="1">
    <citation type="journal article" date="2019" name="Int. J. Syst. Evol. Microbiol.">
        <title>The Global Catalogue of Microorganisms (GCM) 10K type strain sequencing project: providing services to taxonomists for standard genome sequencing and annotation.</title>
        <authorList>
            <consortium name="The Broad Institute Genomics Platform"/>
            <consortium name="The Broad Institute Genome Sequencing Center for Infectious Disease"/>
            <person name="Wu L."/>
            <person name="Ma J."/>
        </authorList>
    </citation>
    <scope>NUCLEOTIDE SEQUENCE [LARGE SCALE GENOMIC DNA]</scope>
    <source>
        <strain evidence="5">JCM 17137</strain>
    </source>
</reference>
<keyword evidence="1" id="KW-0808">Transferase</keyword>
<gene>
    <name evidence="4" type="ORF">GCM10022402_27640</name>
</gene>
<dbReference type="EMBL" id="BAABDD010000011">
    <property type="protein sequence ID" value="GAA3746602.1"/>
    <property type="molecule type" value="Genomic_DNA"/>
</dbReference>
<dbReference type="InterPro" id="IPR050267">
    <property type="entry name" value="Anti-sigma-factor_SerPK"/>
</dbReference>
<protein>
    <recommendedName>
        <fullName evidence="3">Histidine kinase/HSP90-like ATPase domain-containing protein</fullName>
    </recommendedName>
</protein>
<evidence type="ECO:0000313" key="4">
    <source>
        <dbReference type="EMBL" id="GAA3746602.1"/>
    </source>
</evidence>
<dbReference type="PANTHER" id="PTHR35526:SF3">
    <property type="entry name" value="ANTI-SIGMA-F FACTOR RSBW"/>
    <property type="match status" value="1"/>
</dbReference>
<feature type="region of interest" description="Disordered" evidence="2">
    <location>
        <begin position="108"/>
        <end position="130"/>
    </location>
</feature>
<comment type="caution">
    <text evidence="4">The sequence shown here is derived from an EMBL/GenBank/DDBJ whole genome shotgun (WGS) entry which is preliminary data.</text>
</comment>
<evidence type="ECO:0000256" key="2">
    <source>
        <dbReference type="SAM" id="MobiDB-lite"/>
    </source>
</evidence>
<dbReference type="Pfam" id="PF13581">
    <property type="entry name" value="HATPase_c_2"/>
    <property type="match status" value="1"/>
</dbReference>
<accession>A0ABP7FRS9</accession>
<dbReference type="Gene3D" id="3.30.565.10">
    <property type="entry name" value="Histidine kinase-like ATPase, C-terminal domain"/>
    <property type="match status" value="1"/>
</dbReference>
<dbReference type="PANTHER" id="PTHR35526">
    <property type="entry name" value="ANTI-SIGMA-F FACTOR RSBW-RELATED"/>
    <property type="match status" value="1"/>
</dbReference>
<dbReference type="CDD" id="cd16936">
    <property type="entry name" value="HATPase_RsbW-like"/>
    <property type="match status" value="1"/>
</dbReference>
<evidence type="ECO:0000313" key="5">
    <source>
        <dbReference type="Proteomes" id="UP001500908"/>
    </source>
</evidence>
<dbReference type="Proteomes" id="UP001500908">
    <property type="component" value="Unassembled WGS sequence"/>
</dbReference>
<dbReference type="InterPro" id="IPR036890">
    <property type="entry name" value="HATPase_C_sf"/>
</dbReference>
<keyword evidence="1" id="KW-0723">Serine/threonine-protein kinase</keyword>
<keyword evidence="5" id="KW-1185">Reference proteome</keyword>
<keyword evidence="1" id="KW-0418">Kinase</keyword>
<evidence type="ECO:0000259" key="3">
    <source>
        <dbReference type="Pfam" id="PF13581"/>
    </source>
</evidence>
<organism evidence="4 5">
    <name type="scientific">Salinactinospora qingdaonensis</name>
    <dbReference type="NCBI Taxonomy" id="702744"/>
    <lineage>
        <taxon>Bacteria</taxon>
        <taxon>Bacillati</taxon>
        <taxon>Actinomycetota</taxon>
        <taxon>Actinomycetes</taxon>
        <taxon>Streptosporangiales</taxon>
        <taxon>Nocardiopsidaceae</taxon>
        <taxon>Salinactinospora</taxon>
    </lineage>
</organism>
<proteinExistence type="predicted"/>
<sequence>MSIVPYISTGPVTVRRGELTPRVYPGDLAQTSRVRAELRSDLARLRSTQDDPIGLPDDLVDTVVLCASEAFANAVEHTRSGEPGGEVLRVLSAPTPQRLRLVIVDDGAAEPYPDSPGESTAEHTAAQDEGDYAERGRGLLLIDTLAAAWGSHPLVAFPFCAGLGTVVWAEFALPTPQEATR</sequence>
<dbReference type="RefSeq" id="WP_344971703.1">
    <property type="nucleotide sequence ID" value="NZ_BAABDD010000011.1"/>
</dbReference>
<name>A0ABP7FRS9_9ACTN</name>
<evidence type="ECO:0000256" key="1">
    <source>
        <dbReference type="ARBA" id="ARBA00022527"/>
    </source>
</evidence>